<accession>A0A5A8CIC5</accession>
<dbReference type="OMA" id="RDVECSL"/>
<dbReference type="EMBL" id="VLTN01000019">
    <property type="protein sequence ID" value="KAA0152812.1"/>
    <property type="molecule type" value="Genomic_DNA"/>
</dbReference>
<evidence type="ECO:0000256" key="1">
    <source>
        <dbReference type="SAM" id="MobiDB-lite"/>
    </source>
</evidence>
<dbReference type="GO" id="GO:0006457">
    <property type="term" value="P:protein folding"/>
    <property type="evidence" value="ECO:0007669"/>
    <property type="project" value="TreeGrafter"/>
</dbReference>
<sequence>MAASAAAGSSAPAAGAAGAEATVSGCEPPPFSGQRRIEGDEGKFEFVHNGARVYSWEQTLEEVLMYIQPPPGTPSKAIECIIRPESMRLGLKGNPPFLSAEFSSVVVASESFWMISDGLLTVNLQKARKGETWAAVFKGHAQLDELSVGEERKALMLERFQAEHAGFDFSGAEFSGAAPDPQTFMGGVHGARRP</sequence>
<dbReference type="PANTHER" id="PTHR12356:SF18">
    <property type="entry name" value="NUDC DOMAIN-CONTAINING PROTEIN 2"/>
    <property type="match status" value="1"/>
</dbReference>
<evidence type="ECO:0000313" key="7">
    <source>
        <dbReference type="Proteomes" id="UP000322899"/>
    </source>
</evidence>
<dbReference type="CDD" id="cd06467">
    <property type="entry name" value="p23_NUDC_like"/>
    <property type="match status" value="1"/>
</dbReference>
<dbReference type="InterPro" id="IPR037898">
    <property type="entry name" value="NudC_fam"/>
</dbReference>
<evidence type="ECO:0000313" key="4">
    <source>
        <dbReference type="EMBL" id="KAA0165716.1"/>
    </source>
</evidence>
<evidence type="ECO:0000259" key="2">
    <source>
        <dbReference type="PROSITE" id="PS51203"/>
    </source>
</evidence>
<evidence type="ECO:0000313" key="9">
    <source>
        <dbReference type="Proteomes" id="UP000324907"/>
    </source>
</evidence>
<feature type="compositionally biased region" description="Low complexity" evidence="1">
    <location>
        <begin position="1"/>
        <end position="21"/>
    </location>
</feature>
<dbReference type="Pfam" id="PF04969">
    <property type="entry name" value="CS"/>
    <property type="match status" value="1"/>
</dbReference>
<proteinExistence type="predicted"/>
<dbReference type="PANTHER" id="PTHR12356">
    <property type="entry name" value="NUCLEAR MOVEMENT PROTEIN NUDC"/>
    <property type="match status" value="1"/>
</dbReference>
<organism evidence="3 8">
    <name type="scientific">Cafeteria roenbergensis</name>
    <name type="common">Marine flagellate</name>
    <dbReference type="NCBI Taxonomy" id="33653"/>
    <lineage>
        <taxon>Eukaryota</taxon>
        <taxon>Sar</taxon>
        <taxon>Stramenopiles</taxon>
        <taxon>Bigyra</taxon>
        <taxon>Opalozoa</taxon>
        <taxon>Bicosoecida</taxon>
        <taxon>Cafeteriaceae</taxon>
        <taxon>Cafeteria</taxon>
    </lineage>
</organism>
<dbReference type="Proteomes" id="UP000323011">
    <property type="component" value="Unassembled WGS sequence"/>
</dbReference>
<comment type="caution">
    <text evidence="3">The sequence shown here is derived from an EMBL/GenBank/DDBJ whole genome shotgun (WGS) entry which is preliminary data.</text>
</comment>
<evidence type="ECO:0000313" key="6">
    <source>
        <dbReference type="EMBL" id="KAA0171438.1"/>
    </source>
</evidence>
<dbReference type="EMBL" id="VLTL01000006">
    <property type="protein sequence ID" value="KAA0171438.1"/>
    <property type="molecule type" value="Genomic_DNA"/>
</dbReference>
<evidence type="ECO:0000313" key="10">
    <source>
        <dbReference type="Proteomes" id="UP000325113"/>
    </source>
</evidence>
<dbReference type="Proteomes" id="UP000322899">
    <property type="component" value="Unassembled WGS sequence"/>
</dbReference>
<reference evidence="7 8" key="1">
    <citation type="submission" date="2019-07" db="EMBL/GenBank/DDBJ databases">
        <title>Genomes of Cafeteria roenbergensis.</title>
        <authorList>
            <person name="Fischer M.G."/>
            <person name="Hackl T."/>
            <person name="Roman M."/>
        </authorList>
    </citation>
    <scope>NUCLEOTIDE SEQUENCE [LARGE SCALE GENOMIC DNA]</scope>
    <source>
        <strain evidence="3 8">BVI</strain>
        <strain evidence="4 10">Cflag</strain>
        <strain evidence="5 7">E4-10P</strain>
        <strain evidence="6 9">RCC970-E3</strain>
    </source>
</reference>
<dbReference type="PROSITE" id="PS51203">
    <property type="entry name" value="CS"/>
    <property type="match status" value="1"/>
</dbReference>
<dbReference type="InterPro" id="IPR008978">
    <property type="entry name" value="HSP20-like_chaperone"/>
</dbReference>
<feature type="domain" description="CS" evidence="2">
    <location>
        <begin position="49"/>
        <end position="137"/>
    </location>
</feature>
<dbReference type="OrthoDB" id="515366at2759"/>
<dbReference type="InterPro" id="IPR007052">
    <property type="entry name" value="CS_dom"/>
</dbReference>
<feature type="region of interest" description="Disordered" evidence="1">
    <location>
        <begin position="1"/>
        <end position="37"/>
    </location>
</feature>
<keyword evidence="8" id="KW-1185">Reference proteome</keyword>
<evidence type="ECO:0000313" key="3">
    <source>
        <dbReference type="EMBL" id="KAA0152812.1"/>
    </source>
</evidence>
<dbReference type="Proteomes" id="UP000325113">
    <property type="component" value="Unassembled WGS sequence"/>
</dbReference>
<dbReference type="SUPFAM" id="SSF49764">
    <property type="entry name" value="HSP20-like chaperones"/>
    <property type="match status" value="1"/>
</dbReference>
<dbReference type="EMBL" id="VLTO01000061">
    <property type="protein sequence ID" value="KAA0170379.1"/>
    <property type="molecule type" value="Genomic_DNA"/>
</dbReference>
<dbReference type="EMBL" id="VLTM01000011">
    <property type="protein sequence ID" value="KAA0165716.1"/>
    <property type="molecule type" value="Genomic_DNA"/>
</dbReference>
<dbReference type="AlphaFoldDB" id="A0A5A8CIC5"/>
<evidence type="ECO:0000313" key="8">
    <source>
        <dbReference type="Proteomes" id="UP000323011"/>
    </source>
</evidence>
<name>A0A5A8CIC5_CAFRO</name>
<dbReference type="GO" id="GO:0051082">
    <property type="term" value="F:unfolded protein binding"/>
    <property type="evidence" value="ECO:0007669"/>
    <property type="project" value="TreeGrafter"/>
</dbReference>
<protein>
    <recommendedName>
        <fullName evidence="2">CS domain-containing protein</fullName>
    </recommendedName>
</protein>
<dbReference type="GO" id="GO:0005737">
    <property type="term" value="C:cytoplasm"/>
    <property type="evidence" value="ECO:0007669"/>
    <property type="project" value="TreeGrafter"/>
</dbReference>
<dbReference type="Proteomes" id="UP000324907">
    <property type="component" value="Unassembled WGS sequence"/>
</dbReference>
<evidence type="ECO:0000313" key="5">
    <source>
        <dbReference type="EMBL" id="KAA0170379.1"/>
    </source>
</evidence>
<dbReference type="Gene3D" id="2.60.40.790">
    <property type="match status" value="1"/>
</dbReference>
<gene>
    <name evidence="5" type="ORF">FNF27_06636</name>
    <name evidence="6" type="ORF">FNF28_00650</name>
    <name evidence="3" type="ORF">FNF29_03699</name>
    <name evidence="4" type="ORF">FNF31_01693</name>
</gene>